<comment type="caution">
    <text evidence="1">The sequence shown here is derived from an EMBL/GenBank/DDBJ whole genome shotgun (WGS) entry which is preliminary data.</text>
</comment>
<proteinExistence type="predicted"/>
<organism evidence="1 2">
    <name type="scientific">Candidatus Bilamarchaeum dharawalense</name>
    <dbReference type="NCBI Taxonomy" id="2885759"/>
    <lineage>
        <taxon>Archaea</taxon>
        <taxon>Candidatus Micrarchaeota</taxon>
        <taxon>Candidatus Micrarchaeia</taxon>
        <taxon>Candidatus Anstonellales</taxon>
        <taxon>Candidatus Bilamarchaeaceae</taxon>
        <taxon>Candidatus Bilamarchaeum</taxon>
    </lineage>
</organism>
<protein>
    <submittedName>
        <fullName evidence="1">Uncharacterized protein</fullName>
    </submittedName>
</protein>
<name>A0A5E4LRZ6_9ARCH</name>
<reference evidence="1 2" key="1">
    <citation type="submission" date="2019-08" db="EMBL/GenBank/DDBJ databases">
        <authorList>
            <person name="Vazquez-Campos X."/>
        </authorList>
    </citation>
    <scope>NUCLEOTIDE SEQUENCE [LARGE SCALE GENOMIC DNA]</scope>
    <source>
        <strain evidence="1">LFW-283_2</strain>
    </source>
</reference>
<dbReference type="AlphaFoldDB" id="A0A5E4LRZ6"/>
<dbReference type="EMBL" id="CABMJJ010000009">
    <property type="protein sequence ID" value="VVC04189.1"/>
    <property type="molecule type" value="Genomic_DNA"/>
</dbReference>
<gene>
    <name evidence="1" type="ORF">LFW2832_00787</name>
</gene>
<evidence type="ECO:0000313" key="2">
    <source>
        <dbReference type="Proteomes" id="UP000789941"/>
    </source>
</evidence>
<dbReference type="Proteomes" id="UP000789941">
    <property type="component" value="Unassembled WGS sequence"/>
</dbReference>
<evidence type="ECO:0000313" key="1">
    <source>
        <dbReference type="EMBL" id="VVC04189.1"/>
    </source>
</evidence>
<sequence>MNQTKDAINRSWKSTMKVLLGAEVGDIDDYADWLSEGLVPLKNKQSAFSGKEVYCAVSDYADNAKFLSLDEVDYGKKQEPLNINQVKDIDSILDALEERLYYCGNVVLANSKHVEKSSDVQNSFYVYNSNFIYDSEYMAYCSYCRGSKYLFGVVSDAFTTSTVRAFETHKQSRCLEAWKCYDSSDCYFSSCVQGSQDVLFSFNLKNKRNVIGNIQLSKDKYLSLKAKLLEELRGEFEKKKKLPSLMEFASKSCKALEVPKGFSPSGDRDQKNKEPIELGFQKTTSLLFGKQLEKIDDYKEWLLRHVPHISEEKSLASGKTVYLGETSPFHLYSRDRLVTQWENWELGENMQLDVEDIDSISSLSKSIGKIAYFNPEGQLGETKNLIVVPLCNTSVNCYYCPIASFNDNVAFSYWPRNSKYMYGCGLSFTSSFCLHTYYSVNLSRAFEVDASNNCSDVYFAHNCENVRDSMFCFNAKNLRYAIGNGALAPDKYKSIRAAVLNQILDELEKNKELGLDIFTLGGGRKRLWRTKLMM</sequence>
<accession>A0A5E4LRZ6</accession>